<gene>
    <name evidence="2" type="ORF">MAR_002213</name>
</gene>
<evidence type="ECO:0000256" key="1">
    <source>
        <dbReference type="SAM" id="Coils"/>
    </source>
</evidence>
<evidence type="ECO:0000313" key="3">
    <source>
        <dbReference type="Proteomes" id="UP001164746"/>
    </source>
</evidence>
<dbReference type="EMBL" id="CP111022">
    <property type="protein sequence ID" value="WAR20375.1"/>
    <property type="molecule type" value="Genomic_DNA"/>
</dbReference>
<dbReference type="Proteomes" id="UP001164746">
    <property type="component" value="Chromosome 11"/>
</dbReference>
<proteinExistence type="predicted"/>
<sequence length="131" mass="14618">MTRKVRDVGRRLRHSPKIMVSEADLSNCIDALKILLQDSKSLASNTSAKEALANLTLLENDQLRVSADDLANVISIAISTTSELLKSENHLQDKMDELKELEHNIQTLADEAVQRIANSEKERYSSKSAEK</sequence>
<organism evidence="2 3">
    <name type="scientific">Mya arenaria</name>
    <name type="common">Soft-shell clam</name>
    <dbReference type="NCBI Taxonomy" id="6604"/>
    <lineage>
        <taxon>Eukaryota</taxon>
        <taxon>Metazoa</taxon>
        <taxon>Spiralia</taxon>
        <taxon>Lophotrochozoa</taxon>
        <taxon>Mollusca</taxon>
        <taxon>Bivalvia</taxon>
        <taxon>Autobranchia</taxon>
        <taxon>Heteroconchia</taxon>
        <taxon>Euheterodonta</taxon>
        <taxon>Imparidentia</taxon>
        <taxon>Neoheterodontei</taxon>
        <taxon>Myida</taxon>
        <taxon>Myoidea</taxon>
        <taxon>Myidae</taxon>
        <taxon>Mya</taxon>
    </lineage>
</organism>
<keyword evidence="1" id="KW-0175">Coiled coil</keyword>
<protein>
    <submittedName>
        <fullName evidence="2">Uncharacterized protein</fullName>
    </submittedName>
</protein>
<accession>A0ABY7FDW6</accession>
<feature type="coiled-coil region" evidence="1">
    <location>
        <begin position="84"/>
        <end position="118"/>
    </location>
</feature>
<name>A0ABY7FDW6_MYAAR</name>
<keyword evidence="3" id="KW-1185">Reference proteome</keyword>
<reference evidence="2" key="1">
    <citation type="submission" date="2022-11" db="EMBL/GenBank/DDBJ databases">
        <title>Centuries of genome instability and evolution in soft-shell clam transmissible cancer (bioRxiv).</title>
        <authorList>
            <person name="Hart S.F.M."/>
            <person name="Yonemitsu M.A."/>
            <person name="Giersch R.M."/>
            <person name="Beal B.F."/>
            <person name="Arriagada G."/>
            <person name="Davis B.W."/>
            <person name="Ostrander E.A."/>
            <person name="Goff S.P."/>
            <person name="Metzger M.J."/>
        </authorList>
    </citation>
    <scope>NUCLEOTIDE SEQUENCE</scope>
    <source>
        <strain evidence="2">MELC-2E11</strain>
        <tissue evidence="2">Siphon/mantle</tissue>
    </source>
</reference>
<evidence type="ECO:0000313" key="2">
    <source>
        <dbReference type="EMBL" id="WAR20375.1"/>
    </source>
</evidence>